<dbReference type="PROSITE" id="PS00600">
    <property type="entry name" value="AA_TRANSFER_CLASS_3"/>
    <property type="match status" value="1"/>
</dbReference>
<dbReference type="OrthoDB" id="9807885at2"/>
<evidence type="ECO:0000256" key="2">
    <source>
        <dbReference type="ARBA" id="ARBA00022576"/>
    </source>
</evidence>
<proteinExistence type="inferred from homology"/>
<dbReference type="PANTHER" id="PTHR43094:SF1">
    <property type="entry name" value="AMINOTRANSFERASE CLASS-III"/>
    <property type="match status" value="1"/>
</dbReference>
<dbReference type="InterPro" id="IPR005814">
    <property type="entry name" value="Aminotrans_3"/>
</dbReference>
<evidence type="ECO:0000313" key="7">
    <source>
        <dbReference type="Proteomes" id="UP000265692"/>
    </source>
</evidence>
<dbReference type="AlphaFoldDB" id="A0A396S412"/>
<dbReference type="CDD" id="cd00610">
    <property type="entry name" value="OAT_like"/>
    <property type="match status" value="1"/>
</dbReference>
<dbReference type="InterPro" id="IPR015424">
    <property type="entry name" value="PyrdxlP-dep_Trfase"/>
</dbReference>
<dbReference type="FunFam" id="3.40.640.10:FF:000014">
    <property type="entry name" value="Adenosylmethionine-8-amino-7-oxononanoate aminotransferase, probable"/>
    <property type="match status" value="1"/>
</dbReference>
<protein>
    <submittedName>
        <fullName evidence="6">Aspartate aminotransferase family protein</fullName>
    </submittedName>
</protein>
<reference evidence="6 7" key="1">
    <citation type="submission" date="2018-08" db="EMBL/GenBank/DDBJ databases">
        <title>Lysinibacillus sp. YLB-03 draft genome sequence.</title>
        <authorList>
            <person name="Yu L."/>
        </authorList>
    </citation>
    <scope>NUCLEOTIDE SEQUENCE [LARGE SCALE GENOMIC DNA]</scope>
    <source>
        <strain evidence="6 7">YLB-03</strain>
    </source>
</reference>
<dbReference type="Gene3D" id="3.40.640.10">
    <property type="entry name" value="Type I PLP-dependent aspartate aminotransferase-like (Major domain)"/>
    <property type="match status" value="1"/>
</dbReference>
<evidence type="ECO:0000256" key="1">
    <source>
        <dbReference type="ARBA" id="ARBA00008954"/>
    </source>
</evidence>
<dbReference type="GO" id="GO:0030170">
    <property type="term" value="F:pyridoxal phosphate binding"/>
    <property type="evidence" value="ECO:0007669"/>
    <property type="project" value="InterPro"/>
</dbReference>
<dbReference type="InterPro" id="IPR015421">
    <property type="entry name" value="PyrdxlP-dep_Trfase_major"/>
</dbReference>
<dbReference type="GO" id="GO:0008483">
    <property type="term" value="F:transaminase activity"/>
    <property type="evidence" value="ECO:0007669"/>
    <property type="project" value="UniProtKB-KW"/>
</dbReference>
<evidence type="ECO:0000256" key="5">
    <source>
        <dbReference type="RuleBase" id="RU003560"/>
    </source>
</evidence>
<comment type="caution">
    <text evidence="6">The sequence shown here is derived from an EMBL/GenBank/DDBJ whole genome shotgun (WGS) entry which is preliminary data.</text>
</comment>
<evidence type="ECO:0000256" key="3">
    <source>
        <dbReference type="ARBA" id="ARBA00022679"/>
    </source>
</evidence>
<dbReference type="EMBL" id="QWEI01000010">
    <property type="protein sequence ID" value="RHW33438.1"/>
    <property type="molecule type" value="Genomic_DNA"/>
</dbReference>
<dbReference type="Pfam" id="PF00202">
    <property type="entry name" value="Aminotran_3"/>
    <property type="match status" value="1"/>
</dbReference>
<keyword evidence="3 6" id="KW-0808">Transferase</keyword>
<comment type="similarity">
    <text evidence="1 5">Belongs to the class-III pyridoxal-phosphate-dependent aminotransferase family.</text>
</comment>
<sequence length="452" mass="50254">MKTKIGLSLEQKDEKYLWHSMKPYNPDSTMIIEKADGSWLTDINGKRYLDAMSGLWCVNVGYGREEIAKAAYNQLINNNYTPLSMSHPSAILLSEKISNLLGDDYVVFFSNSGSEANETAFKIARQYFQQKGESNRYKFISRYRAYHGNSMGALAATGQADRKYRYEPLAPGFLHVKAPDQYRYPEDSQNPIDLPSVKAIDEVMTWEHPETIAAVILEPIITGGGVIMPPDNYLQGVEQICKHHGALLIVDEVICGFGRTGKAFGHQNYGIKPDIVTMAKGLTSAYMPLSATAVRREIYEAFMNQGNYDFFRHVNTFGGSPAACAVSLKNLEIMENEDLYTRSEEMGAILLKELQHKLKNYPNIGDIRGKGLLIGIELVSNLETKQPIDVSIINDIIAHCKNNGLIIGKNGVTVAGYNNVITLSPPLNITIEEKDFIITNLIQAIKSILGGQ</sequence>
<name>A0A396S412_9BACL</name>
<gene>
    <name evidence="6" type="ORF">D1B33_15445</name>
</gene>
<dbReference type="PIRSF" id="PIRSF000521">
    <property type="entry name" value="Transaminase_4ab_Lys_Orn"/>
    <property type="match status" value="1"/>
</dbReference>
<organism evidence="6 7">
    <name type="scientific">Ureibacillus yapensis</name>
    <dbReference type="NCBI Taxonomy" id="2304605"/>
    <lineage>
        <taxon>Bacteria</taxon>
        <taxon>Bacillati</taxon>
        <taxon>Bacillota</taxon>
        <taxon>Bacilli</taxon>
        <taxon>Bacillales</taxon>
        <taxon>Caryophanaceae</taxon>
        <taxon>Ureibacillus</taxon>
    </lineage>
</organism>
<accession>A0A396S412</accession>
<dbReference type="Gene3D" id="3.90.1150.10">
    <property type="entry name" value="Aspartate Aminotransferase, domain 1"/>
    <property type="match status" value="1"/>
</dbReference>
<dbReference type="NCBIfam" id="NF005812">
    <property type="entry name" value="PRK07678.1"/>
    <property type="match status" value="1"/>
</dbReference>
<dbReference type="RefSeq" id="WP_118877301.1">
    <property type="nucleotide sequence ID" value="NZ_QWEI01000010.1"/>
</dbReference>
<keyword evidence="7" id="KW-1185">Reference proteome</keyword>
<evidence type="ECO:0000256" key="4">
    <source>
        <dbReference type="ARBA" id="ARBA00022898"/>
    </source>
</evidence>
<dbReference type="SUPFAM" id="SSF53383">
    <property type="entry name" value="PLP-dependent transferases"/>
    <property type="match status" value="1"/>
</dbReference>
<keyword evidence="4 5" id="KW-0663">Pyridoxal phosphate</keyword>
<dbReference type="InterPro" id="IPR015422">
    <property type="entry name" value="PyrdxlP-dep_Trfase_small"/>
</dbReference>
<dbReference type="PANTHER" id="PTHR43094">
    <property type="entry name" value="AMINOTRANSFERASE"/>
    <property type="match status" value="1"/>
</dbReference>
<dbReference type="Proteomes" id="UP000265692">
    <property type="component" value="Unassembled WGS sequence"/>
</dbReference>
<dbReference type="InterPro" id="IPR049704">
    <property type="entry name" value="Aminotrans_3_PPA_site"/>
</dbReference>
<evidence type="ECO:0000313" key="6">
    <source>
        <dbReference type="EMBL" id="RHW33438.1"/>
    </source>
</evidence>
<keyword evidence="2 6" id="KW-0032">Aminotransferase</keyword>